<dbReference type="Pfam" id="PF12697">
    <property type="entry name" value="Abhydrolase_6"/>
    <property type="match status" value="1"/>
</dbReference>
<dbReference type="InterPro" id="IPR000073">
    <property type="entry name" value="AB_hydrolase_1"/>
</dbReference>
<sequence length="303" mass="34125">MLLIVLSLVLVLIALLPVWRNREKLQLNDVHRAMAPGRFVDLSLGKVHYQLQGNSDAPLVVLVHGFSAPSYMWDNTVPALHRAGYCTLTFDLYGRGFSDRPDTKYDKRLFVSQIEDLVACVAKGRSFHIVGLSMGGAITSAYVAQYPEKILSVSYVAPFNQPVDIGPLTMPILGRWLGYSFFIPSLPQNQSNDLVHPERFPQWQSQFEQQMQYTGFRRAIINTGCNLISKDPSEDFRSVGQTKLRKLVLWGKNDKVIPIEDAQRVVEMLGKNTELKVFENAGHAMQYEAFERINAALVSHLSA</sequence>
<dbReference type="RefSeq" id="WP_103878294.1">
    <property type="nucleotide sequence ID" value="NZ_FNVG01000001.1"/>
</dbReference>
<evidence type="ECO:0000313" key="3">
    <source>
        <dbReference type="Proteomes" id="UP000236721"/>
    </source>
</evidence>
<keyword evidence="3" id="KW-1185">Reference proteome</keyword>
<dbReference type="InterPro" id="IPR029058">
    <property type="entry name" value="AB_hydrolase_fold"/>
</dbReference>
<dbReference type="EMBL" id="FNVG01000001">
    <property type="protein sequence ID" value="SEF39531.1"/>
    <property type="molecule type" value="Genomic_DNA"/>
</dbReference>
<feature type="domain" description="AB hydrolase-1" evidence="1">
    <location>
        <begin position="60"/>
        <end position="295"/>
    </location>
</feature>
<protein>
    <submittedName>
        <fullName evidence="2">Pimeloyl-ACP methyl ester carboxylesterase</fullName>
    </submittedName>
</protein>
<dbReference type="Gene3D" id="3.40.50.1820">
    <property type="entry name" value="alpha/beta hydrolase"/>
    <property type="match status" value="1"/>
</dbReference>
<proteinExistence type="predicted"/>
<dbReference type="PANTHER" id="PTHR43689">
    <property type="entry name" value="HYDROLASE"/>
    <property type="match status" value="1"/>
</dbReference>
<reference evidence="3" key="1">
    <citation type="submission" date="2016-10" db="EMBL/GenBank/DDBJ databases">
        <authorList>
            <person name="Varghese N."/>
            <person name="Submissions S."/>
        </authorList>
    </citation>
    <scope>NUCLEOTIDE SEQUENCE [LARGE SCALE GENOMIC DNA]</scope>
    <source>
        <strain evidence="3">CGMCC 1.7062</strain>
    </source>
</reference>
<dbReference type="Proteomes" id="UP000236721">
    <property type="component" value="Unassembled WGS sequence"/>
</dbReference>
<organism evidence="2 3">
    <name type="scientific">Vibrio hangzhouensis</name>
    <dbReference type="NCBI Taxonomy" id="462991"/>
    <lineage>
        <taxon>Bacteria</taxon>
        <taxon>Pseudomonadati</taxon>
        <taxon>Pseudomonadota</taxon>
        <taxon>Gammaproteobacteria</taxon>
        <taxon>Vibrionales</taxon>
        <taxon>Vibrionaceae</taxon>
        <taxon>Vibrio</taxon>
    </lineage>
</organism>
<name>A0A1H5RPU5_9VIBR</name>
<evidence type="ECO:0000313" key="2">
    <source>
        <dbReference type="EMBL" id="SEF39531.1"/>
    </source>
</evidence>
<dbReference type="SUPFAM" id="SSF53474">
    <property type="entry name" value="alpha/beta-Hydrolases"/>
    <property type="match status" value="1"/>
</dbReference>
<dbReference type="OrthoDB" id="9780765at2"/>
<evidence type="ECO:0000259" key="1">
    <source>
        <dbReference type="Pfam" id="PF12697"/>
    </source>
</evidence>
<accession>A0A1H5RPU5</accession>
<dbReference type="PANTHER" id="PTHR43689:SF8">
    <property type="entry name" value="ALPHA_BETA-HYDROLASES SUPERFAMILY PROTEIN"/>
    <property type="match status" value="1"/>
</dbReference>
<dbReference type="PRINTS" id="PR00111">
    <property type="entry name" value="ABHYDROLASE"/>
</dbReference>
<gene>
    <name evidence="2" type="ORF">SAMN04488244_10124</name>
</gene>
<dbReference type="AlphaFoldDB" id="A0A1H5RPU5"/>